<keyword evidence="7 9" id="KW-0472">Membrane</keyword>
<dbReference type="RefSeq" id="WP_126354992.1">
    <property type="nucleotide sequence ID" value="NZ_LR134201.1"/>
</dbReference>
<evidence type="ECO:0000256" key="4">
    <source>
        <dbReference type="ARBA" id="ARBA00022519"/>
    </source>
</evidence>
<protein>
    <submittedName>
        <fullName evidence="12">Bacterial protein of uncharacterized function (DUF883)</fullName>
    </submittedName>
</protein>
<organism evidence="12 13">
    <name type="scientific">Cedecea lapagei</name>
    <dbReference type="NCBI Taxonomy" id="158823"/>
    <lineage>
        <taxon>Bacteria</taxon>
        <taxon>Pseudomonadati</taxon>
        <taxon>Pseudomonadota</taxon>
        <taxon>Gammaproteobacteria</taxon>
        <taxon>Enterobacterales</taxon>
        <taxon>Enterobacteriaceae</taxon>
        <taxon>Cedecea</taxon>
    </lineage>
</organism>
<dbReference type="AlphaFoldDB" id="A0A3S4JX67"/>
<evidence type="ECO:0000256" key="8">
    <source>
        <dbReference type="SAM" id="Coils"/>
    </source>
</evidence>
<gene>
    <name evidence="12" type="primary">elaB_1</name>
    <name evidence="12" type="ORF">NCTC11466_00824</name>
</gene>
<reference evidence="12 13" key="1">
    <citation type="submission" date="2018-12" db="EMBL/GenBank/DDBJ databases">
        <authorList>
            <consortium name="Pathogen Informatics"/>
        </authorList>
    </citation>
    <scope>NUCLEOTIDE SEQUENCE [LARGE SCALE GENOMIC DNA]</scope>
    <source>
        <strain evidence="12 13">NCTC11466</strain>
    </source>
</reference>
<evidence type="ECO:0000256" key="5">
    <source>
        <dbReference type="ARBA" id="ARBA00022692"/>
    </source>
</evidence>
<dbReference type="NCBIfam" id="NF007523">
    <property type="entry name" value="PRK10132.1"/>
    <property type="match status" value="1"/>
</dbReference>
<sequence length="109" mass="11645">MASRANKNDVDVQVDDINNDVSQLADSLEDVLKSFGSDAKDEVDAARKKAETLLKETRARLNGSQSRVTQAARDAAGCADTYVRDKPWQSVGIGAAVGIVLGALLVSRR</sequence>
<dbReference type="KEGG" id="clap:NCTC11466_00824"/>
<keyword evidence="5 9" id="KW-0812">Transmembrane</keyword>
<dbReference type="InterPro" id="IPR043605">
    <property type="entry name" value="DUF883_C"/>
</dbReference>
<evidence type="ECO:0000256" key="1">
    <source>
        <dbReference type="ARBA" id="ARBA00004377"/>
    </source>
</evidence>
<dbReference type="PANTHER" id="PTHR35893:SF4">
    <property type="entry name" value="INNER MEMBRANE PROTEIN"/>
    <property type="match status" value="1"/>
</dbReference>
<dbReference type="InterPro" id="IPR043604">
    <property type="entry name" value="DUF883_N"/>
</dbReference>
<evidence type="ECO:0000313" key="13">
    <source>
        <dbReference type="Proteomes" id="UP000274122"/>
    </source>
</evidence>
<evidence type="ECO:0000259" key="10">
    <source>
        <dbReference type="Pfam" id="PF05957"/>
    </source>
</evidence>
<dbReference type="GO" id="GO:0043022">
    <property type="term" value="F:ribosome binding"/>
    <property type="evidence" value="ECO:0007669"/>
    <property type="project" value="InterPro"/>
</dbReference>
<feature type="coiled-coil region" evidence="8">
    <location>
        <begin position="36"/>
        <end position="67"/>
    </location>
</feature>
<accession>A0A3S4JX67</accession>
<evidence type="ECO:0000259" key="11">
    <source>
        <dbReference type="Pfam" id="PF19029"/>
    </source>
</evidence>
<dbReference type="Proteomes" id="UP000274122">
    <property type="component" value="Chromosome"/>
</dbReference>
<evidence type="ECO:0000256" key="6">
    <source>
        <dbReference type="ARBA" id="ARBA00022989"/>
    </source>
</evidence>
<dbReference type="PANTHER" id="PTHR35893">
    <property type="entry name" value="INNER MEMBRANE PROTEIN-RELATED"/>
    <property type="match status" value="1"/>
</dbReference>
<dbReference type="Pfam" id="PF19029">
    <property type="entry name" value="DUF883_C"/>
    <property type="match status" value="1"/>
</dbReference>
<evidence type="ECO:0000313" key="12">
    <source>
        <dbReference type="EMBL" id="VEB95698.1"/>
    </source>
</evidence>
<dbReference type="OrthoDB" id="6522731at2"/>
<feature type="transmembrane region" description="Helical" evidence="9">
    <location>
        <begin position="88"/>
        <end position="106"/>
    </location>
</feature>
<comment type="subcellular location">
    <subcellularLocation>
        <location evidence="1">Cell inner membrane</location>
        <topology evidence="1">Single-pass membrane protein</topology>
    </subcellularLocation>
</comment>
<feature type="domain" description="DUF883" evidence="11">
    <location>
        <begin position="79"/>
        <end position="109"/>
    </location>
</feature>
<comment type="similarity">
    <text evidence="2">Belongs to the ElaB/YgaM/YqjD family.</text>
</comment>
<evidence type="ECO:0000256" key="9">
    <source>
        <dbReference type="SAM" id="Phobius"/>
    </source>
</evidence>
<feature type="domain" description="DUF883" evidence="10">
    <location>
        <begin position="15"/>
        <end position="63"/>
    </location>
</feature>
<evidence type="ECO:0000256" key="2">
    <source>
        <dbReference type="ARBA" id="ARBA00010423"/>
    </source>
</evidence>
<dbReference type="Pfam" id="PF05957">
    <property type="entry name" value="DUF883"/>
    <property type="match status" value="1"/>
</dbReference>
<dbReference type="GO" id="GO:0005886">
    <property type="term" value="C:plasma membrane"/>
    <property type="evidence" value="ECO:0007669"/>
    <property type="project" value="UniProtKB-SubCell"/>
</dbReference>
<name>A0A3S4JX67_9ENTR</name>
<keyword evidence="3" id="KW-1003">Cell membrane</keyword>
<proteinExistence type="inferred from homology"/>
<evidence type="ECO:0000256" key="7">
    <source>
        <dbReference type="ARBA" id="ARBA00023136"/>
    </source>
</evidence>
<keyword evidence="8" id="KW-0175">Coiled coil</keyword>
<keyword evidence="4" id="KW-0997">Cell inner membrane</keyword>
<dbReference type="EMBL" id="LR134201">
    <property type="protein sequence ID" value="VEB95698.1"/>
    <property type="molecule type" value="Genomic_DNA"/>
</dbReference>
<evidence type="ECO:0000256" key="3">
    <source>
        <dbReference type="ARBA" id="ARBA00022475"/>
    </source>
</evidence>
<keyword evidence="6 9" id="KW-1133">Transmembrane helix</keyword>
<keyword evidence="13" id="KW-1185">Reference proteome</keyword>
<dbReference type="InterPro" id="IPR010279">
    <property type="entry name" value="YqjD/ElaB"/>
</dbReference>